<keyword evidence="7" id="KW-1133">Transmembrane helix</keyword>
<dbReference type="InterPro" id="IPR032675">
    <property type="entry name" value="LRR_dom_sf"/>
</dbReference>
<evidence type="ECO:0000256" key="5">
    <source>
        <dbReference type="ARBA" id="ARBA00022741"/>
    </source>
</evidence>
<evidence type="ECO:0000313" key="10">
    <source>
        <dbReference type="Proteomes" id="UP001259832"/>
    </source>
</evidence>
<dbReference type="GO" id="GO:0005524">
    <property type="term" value="F:ATP binding"/>
    <property type="evidence" value="ECO:0007669"/>
    <property type="project" value="UniProtKB-KW"/>
</dbReference>
<keyword evidence="10" id="KW-1185">Reference proteome</keyword>
<dbReference type="Pfam" id="PF07714">
    <property type="entry name" value="PK_Tyr_Ser-Thr"/>
    <property type="match status" value="1"/>
</dbReference>
<dbReference type="PROSITE" id="PS50011">
    <property type="entry name" value="PROTEIN_KINASE_DOM"/>
    <property type="match status" value="1"/>
</dbReference>
<keyword evidence="6" id="KW-0067">ATP-binding</keyword>
<keyword evidence="3" id="KW-0732">Signal</keyword>
<proteinExistence type="predicted"/>
<accession>A0AAD9LR46</accession>
<gene>
    <name evidence="9" type="ORF">P3T76_005175</name>
</gene>
<keyword evidence="5" id="KW-0547">Nucleotide-binding</keyword>
<keyword evidence="4" id="KW-0677">Repeat</keyword>
<dbReference type="InterPro" id="IPR001611">
    <property type="entry name" value="Leu-rich_rpt"/>
</dbReference>
<dbReference type="Gene3D" id="3.80.10.10">
    <property type="entry name" value="Ribonuclease Inhibitor"/>
    <property type="match status" value="1"/>
</dbReference>
<evidence type="ECO:0000313" key="9">
    <source>
        <dbReference type="EMBL" id="KAK1943779.1"/>
    </source>
</evidence>
<dbReference type="InterPro" id="IPR051716">
    <property type="entry name" value="Plant_RL_S/T_kinase"/>
</dbReference>
<comment type="subcellular location">
    <subcellularLocation>
        <location evidence="1">Membrane</location>
        <topology evidence="1">Single-pass membrane protein</topology>
    </subcellularLocation>
</comment>
<dbReference type="InterPro" id="IPR011009">
    <property type="entry name" value="Kinase-like_dom_sf"/>
</dbReference>
<dbReference type="GO" id="GO:0004672">
    <property type="term" value="F:protein kinase activity"/>
    <property type="evidence" value="ECO:0007669"/>
    <property type="project" value="InterPro"/>
</dbReference>
<keyword evidence="2" id="KW-0433">Leucine-rich repeat</keyword>
<keyword evidence="7" id="KW-0472">Membrane</keyword>
<dbReference type="SUPFAM" id="SSF56112">
    <property type="entry name" value="Protein kinase-like (PK-like)"/>
    <property type="match status" value="1"/>
</dbReference>
<dbReference type="InterPro" id="IPR003591">
    <property type="entry name" value="Leu-rich_rpt_typical-subtyp"/>
</dbReference>
<dbReference type="InterPro" id="IPR001245">
    <property type="entry name" value="Ser-Thr/Tyr_kinase_cat_dom"/>
</dbReference>
<keyword evidence="9" id="KW-0418">Kinase</keyword>
<dbReference type="EMBL" id="JASMQC010000007">
    <property type="protein sequence ID" value="KAK1943779.1"/>
    <property type="molecule type" value="Genomic_DNA"/>
</dbReference>
<dbReference type="Gene3D" id="1.10.510.10">
    <property type="entry name" value="Transferase(Phosphotransferase) domain 1"/>
    <property type="match status" value="1"/>
</dbReference>
<name>A0AAD9LR46_9STRA</name>
<keyword evidence="7" id="KW-0812">Transmembrane</keyword>
<dbReference type="Proteomes" id="UP001259832">
    <property type="component" value="Unassembled WGS sequence"/>
</dbReference>
<evidence type="ECO:0000256" key="6">
    <source>
        <dbReference type="ARBA" id="ARBA00022840"/>
    </source>
</evidence>
<dbReference type="PANTHER" id="PTHR48053:SF71">
    <property type="entry name" value="LEUCINE RICH REPEAT FAMILY PROTEIN, EXPRESSED"/>
    <property type="match status" value="1"/>
</dbReference>
<evidence type="ECO:0000256" key="3">
    <source>
        <dbReference type="ARBA" id="ARBA00022729"/>
    </source>
</evidence>
<sequence>MSCTRNQTALTTDCNSLCPEGRPCIAYAAGNEGECTSEASTFGNCTADDFCTYECFATGPDDFAANGAIEFSVYTFLIPFGDDVDPSDVESSWSTEQEKAVESELAAVDNLTTEYPSKSNDALQHIEPLDLMTSTKSVVLAGGSSVFGVRGKVARVQLPQKLFTEDTELKSLTLANLGLEQILESSLSSGLLNLTISNCLMTSYPEDLHEMSELENLDLSKNYFGYFPADLELPKLQTLNLSMNTLASFEGAIPSLNTLDVSSNNFTSIPSSIFDMTALQRLYLGGNNFTHIKLTTTQFSFFQSLDVLDVDSFGSPTCNTTEKLQTSDRTLNVCVSTSEPSEEESSSNKALIAGVTAAAFVLFLILIIISVFRCLRRRALAMKPGSDVLSLHRELISPSGNPIYHHQISAGQHSSGSEVHDPPRQAFPYGDELGMLVIDSDELEYIRKLISEHRPKDRANSHREAFLTKFRGSRFLVCKRLHQELIDNSSEVQRFAEEIHLAASLDHPRIVALVGVIWSRVYGLEALFEYMEGGNLRSYLAEIDESKELKSWRSHSAWKLQVAFDVAEALAYAHAFSPTLVHRNLTSHSVLLSSPPEFRARLDDFVLTQHSIVSMSTIGLSHREERWLSPEVITGTTDYSPAADMYAFGVILSEIDTHSLPYENIQGVVSGRQTINDGEILDLVASGKLHPVFTLGCPTGVRELAEKCMSFEASDRPTALQTVIVLRSLLSEDRRTSYTV</sequence>
<dbReference type="SMART" id="SM00369">
    <property type="entry name" value="LRR_TYP"/>
    <property type="match status" value="3"/>
</dbReference>
<comment type="caution">
    <text evidence="9">The sequence shown here is derived from an EMBL/GenBank/DDBJ whole genome shotgun (WGS) entry which is preliminary data.</text>
</comment>
<keyword evidence="9" id="KW-0808">Transferase</keyword>
<dbReference type="GO" id="GO:0016020">
    <property type="term" value="C:membrane"/>
    <property type="evidence" value="ECO:0007669"/>
    <property type="project" value="UniProtKB-SubCell"/>
</dbReference>
<protein>
    <submittedName>
        <fullName evidence="9">Serine/threonine-protein kinase roco8</fullName>
    </submittedName>
</protein>
<evidence type="ECO:0000256" key="7">
    <source>
        <dbReference type="SAM" id="Phobius"/>
    </source>
</evidence>
<reference evidence="9" key="1">
    <citation type="submission" date="2023-08" db="EMBL/GenBank/DDBJ databases">
        <title>Reference Genome Resource for the Citrus Pathogen Phytophthora citrophthora.</title>
        <authorList>
            <person name="Moller H."/>
            <person name="Coetzee B."/>
            <person name="Rose L.J."/>
            <person name="Van Niekerk J.M."/>
        </authorList>
    </citation>
    <scope>NUCLEOTIDE SEQUENCE</scope>
    <source>
        <strain evidence="9">STE-U-9442</strain>
    </source>
</reference>
<dbReference type="SUPFAM" id="SSF52058">
    <property type="entry name" value="L domain-like"/>
    <property type="match status" value="1"/>
</dbReference>
<evidence type="ECO:0000256" key="2">
    <source>
        <dbReference type="ARBA" id="ARBA00022614"/>
    </source>
</evidence>
<dbReference type="AlphaFoldDB" id="A0AAD9LR46"/>
<dbReference type="Pfam" id="PF13855">
    <property type="entry name" value="LRR_8"/>
    <property type="match status" value="1"/>
</dbReference>
<evidence type="ECO:0000256" key="4">
    <source>
        <dbReference type="ARBA" id="ARBA00022737"/>
    </source>
</evidence>
<dbReference type="PANTHER" id="PTHR48053">
    <property type="entry name" value="LEUCINE RICH REPEAT FAMILY PROTEIN, EXPRESSED"/>
    <property type="match status" value="1"/>
</dbReference>
<organism evidence="9 10">
    <name type="scientific">Phytophthora citrophthora</name>
    <dbReference type="NCBI Taxonomy" id="4793"/>
    <lineage>
        <taxon>Eukaryota</taxon>
        <taxon>Sar</taxon>
        <taxon>Stramenopiles</taxon>
        <taxon>Oomycota</taxon>
        <taxon>Peronosporomycetes</taxon>
        <taxon>Peronosporales</taxon>
        <taxon>Peronosporaceae</taxon>
        <taxon>Phytophthora</taxon>
    </lineage>
</organism>
<dbReference type="PROSITE" id="PS51450">
    <property type="entry name" value="LRR"/>
    <property type="match status" value="1"/>
</dbReference>
<feature type="transmembrane region" description="Helical" evidence="7">
    <location>
        <begin position="350"/>
        <end position="372"/>
    </location>
</feature>
<evidence type="ECO:0000256" key="1">
    <source>
        <dbReference type="ARBA" id="ARBA00004167"/>
    </source>
</evidence>
<feature type="domain" description="Protein kinase" evidence="8">
    <location>
        <begin position="443"/>
        <end position="730"/>
    </location>
</feature>
<dbReference type="InterPro" id="IPR000719">
    <property type="entry name" value="Prot_kinase_dom"/>
</dbReference>
<evidence type="ECO:0000259" key="8">
    <source>
        <dbReference type="PROSITE" id="PS50011"/>
    </source>
</evidence>